<sequence>MSSMLERHAREESNAEDDVPLVQWQTSSGTPSTQPVAARSFDVPPLPPRDGVEVESTITLTSGPRIAYPEGFSYTKPDCHAAMLQGMHNFIPPVD</sequence>
<comment type="caution">
    <text evidence="2">The sequence shown here is derived from an EMBL/GenBank/DDBJ whole genome shotgun (WGS) entry which is preliminary data.</text>
</comment>
<dbReference type="AlphaFoldDB" id="A0AAV5MNE8"/>
<dbReference type="EMBL" id="BPVZ01000424">
    <property type="protein sequence ID" value="GKV51032.1"/>
    <property type="molecule type" value="Genomic_DNA"/>
</dbReference>
<evidence type="ECO:0000256" key="1">
    <source>
        <dbReference type="SAM" id="MobiDB-lite"/>
    </source>
</evidence>
<feature type="region of interest" description="Disordered" evidence="1">
    <location>
        <begin position="1"/>
        <end position="50"/>
    </location>
</feature>
<dbReference type="Proteomes" id="UP001054252">
    <property type="component" value="Unassembled WGS sequence"/>
</dbReference>
<proteinExistence type="predicted"/>
<evidence type="ECO:0000313" key="2">
    <source>
        <dbReference type="EMBL" id="GKV51032.1"/>
    </source>
</evidence>
<name>A0AAV5MNE8_9ROSI</name>
<reference evidence="2 3" key="1">
    <citation type="journal article" date="2021" name="Commun. Biol.">
        <title>The genome of Shorea leprosula (Dipterocarpaceae) highlights the ecological relevance of drought in aseasonal tropical rainforests.</title>
        <authorList>
            <person name="Ng K.K.S."/>
            <person name="Kobayashi M.J."/>
            <person name="Fawcett J.A."/>
            <person name="Hatakeyama M."/>
            <person name="Paape T."/>
            <person name="Ng C.H."/>
            <person name="Ang C.C."/>
            <person name="Tnah L.H."/>
            <person name="Lee C.T."/>
            <person name="Nishiyama T."/>
            <person name="Sese J."/>
            <person name="O'Brien M.J."/>
            <person name="Copetti D."/>
            <person name="Mohd Noor M.I."/>
            <person name="Ong R.C."/>
            <person name="Putra M."/>
            <person name="Sireger I.Z."/>
            <person name="Indrioko S."/>
            <person name="Kosugi Y."/>
            <person name="Izuno A."/>
            <person name="Isagi Y."/>
            <person name="Lee S.L."/>
            <person name="Shimizu K.K."/>
        </authorList>
    </citation>
    <scope>NUCLEOTIDE SEQUENCE [LARGE SCALE GENOMIC DNA]</scope>
    <source>
        <strain evidence="2">214</strain>
    </source>
</reference>
<gene>
    <name evidence="2" type="ORF">SLEP1_g57709</name>
</gene>
<evidence type="ECO:0000313" key="3">
    <source>
        <dbReference type="Proteomes" id="UP001054252"/>
    </source>
</evidence>
<keyword evidence="3" id="KW-1185">Reference proteome</keyword>
<feature type="compositionally biased region" description="Polar residues" evidence="1">
    <location>
        <begin position="23"/>
        <end position="35"/>
    </location>
</feature>
<accession>A0AAV5MNE8</accession>
<protein>
    <submittedName>
        <fullName evidence="2">Uncharacterized protein</fullName>
    </submittedName>
</protein>
<feature type="compositionally biased region" description="Basic and acidic residues" evidence="1">
    <location>
        <begin position="1"/>
        <end position="13"/>
    </location>
</feature>
<organism evidence="2 3">
    <name type="scientific">Rubroshorea leprosula</name>
    <dbReference type="NCBI Taxonomy" id="152421"/>
    <lineage>
        <taxon>Eukaryota</taxon>
        <taxon>Viridiplantae</taxon>
        <taxon>Streptophyta</taxon>
        <taxon>Embryophyta</taxon>
        <taxon>Tracheophyta</taxon>
        <taxon>Spermatophyta</taxon>
        <taxon>Magnoliopsida</taxon>
        <taxon>eudicotyledons</taxon>
        <taxon>Gunneridae</taxon>
        <taxon>Pentapetalae</taxon>
        <taxon>rosids</taxon>
        <taxon>malvids</taxon>
        <taxon>Malvales</taxon>
        <taxon>Dipterocarpaceae</taxon>
        <taxon>Rubroshorea</taxon>
    </lineage>
</organism>